<dbReference type="EMBL" id="OU895878">
    <property type="protein sequence ID" value="CAG9804199.1"/>
    <property type="molecule type" value="Genomic_DNA"/>
</dbReference>
<reference evidence="2" key="1">
    <citation type="submission" date="2022-01" db="EMBL/GenBank/DDBJ databases">
        <authorList>
            <person name="King R."/>
        </authorList>
    </citation>
    <scope>NUCLEOTIDE SEQUENCE</scope>
</reference>
<sequence>MSDKETKKTEAGEASGTSNNNNAPNNTEIHPAIKNVSVFLSLENCEKFIDKENHSARITKLREQGLSHLQETNWMYQNN</sequence>
<keyword evidence="3" id="KW-1185">Reference proteome</keyword>
<protein>
    <submittedName>
        <fullName evidence="2">Uncharacterized protein</fullName>
    </submittedName>
</protein>
<feature type="region of interest" description="Disordered" evidence="1">
    <location>
        <begin position="1"/>
        <end position="29"/>
    </location>
</feature>
<proteinExistence type="predicted"/>
<reference evidence="2" key="2">
    <citation type="submission" date="2022-10" db="EMBL/GenBank/DDBJ databases">
        <authorList>
            <consortium name="ENA_rothamsted_submissions"/>
            <consortium name="culmorum"/>
            <person name="King R."/>
        </authorList>
    </citation>
    <scope>NUCLEOTIDE SEQUENCE</scope>
</reference>
<evidence type="ECO:0000313" key="2">
    <source>
        <dbReference type="EMBL" id="CAG9804199.1"/>
    </source>
</evidence>
<dbReference type="Proteomes" id="UP001153620">
    <property type="component" value="Chromosome 2"/>
</dbReference>
<evidence type="ECO:0000313" key="3">
    <source>
        <dbReference type="Proteomes" id="UP001153620"/>
    </source>
</evidence>
<feature type="compositionally biased region" description="Basic and acidic residues" evidence="1">
    <location>
        <begin position="1"/>
        <end position="11"/>
    </location>
</feature>
<accession>A0A9N9RSK5</accession>
<name>A0A9N9RSK5_9DIPT</name>
<evidence type="ECO:0000256" key="1">
    <source>
        <dbReference type="SAM" id="MobiDB-lite"/>
    </source>
</evidence>
<gene>
    <name evidence="2" type="ORF">CHIRRI_LOCUS7092</name>
</gene>
<dbReference type="OrthoDB" id="10403846at2759"/>
<dbReference type="AlphaFoldDB" id="A0A9N9RSK5"/>
<organism evidence="2 3">
    <name type="scientific">Chironomus riparius</name>
    <dbReference type="NCBI Taxonomy" id="315576"/>
    <lineage>
        <taxon>Eukaryota</taxon>
        <taxon>Metazoa</taxon>
        <taxon>Ecdysozoa</taxon>
        <taxon>Arthropoda</taxon>
        <taxon>Hexapoda</taxon>
        <taxon>Insecta</taxon>
        <taxon>Pterygota</taxon>
        <taxon>Neoptera</taxon>
        <taxon>Endopterygota</taxon>
        <taxon>Diptera</taxon>
        <taxon>Nematocera</taxon>
        <taxon>Chironomoidea</taxon>
        <taxon>Chironomidae</taxon>
        <taxon>Chironominae</taxon>
        <taxon>Chironomus</taxon>
    </lineage>
</organism>